<dbReference type="Proteomes" id="UP000182235">
    <property type="component" value="Unassembled WGS sequence"/>
</dbReference>
<sequence>MGYDVPNFIFFDKLLNGLTKSWSSFIKDHMDHAAKDDNTPPMKDDILSLCKDILHRLPLNDISNATGYVKDAARDEKNKKNNKNKKKCTHCKQNGHEEPYCWFAHPEKRPAD</sequence>
<proteinExistence type="predicted"/>
<protein>
    <submittedName>
        <fullName evidence="2">Uncharacterized protein</fullName>
    </submittedName>
</protein>
<comment type="caution">
    <text evidence="2">The sequence shown here is derived from an EMBL/GenBank/DDBJ whole genome shotgun (WGS) entry which is preliminary data.</text>
</comment>
<evidence type="ECO:0000256" key="1">
    <source>
        <dbReference type="SAM" id="MobiDB-lite"/>
    </source>
</evidence>
<gene>
    <name evidence="2" type="ORF">AJ78_08780</name>
</gene>
<dbReference type="OrthoDB" id="4188776at2759"/>
<dbReference type="EMBL" id="LGRN01000964">
    <property type="protein sequence ID" value="OJD10049.1"/>
    <property type="molecule type" value="Genomic_DNA"/>
</dbReference>
<name>A0A1J9NZQ1_9EURO</name>
<feature type="region of interest" description="Disordered" evidence="1">
    <location>
        <begin position="73"/>
        <end position="93"/>
    </location>
</feature>
<reference evidence="2 3" key="1">
    <citation type="submission" date="2015-07" db="EMBL/GenBank/DDBJ databases">
        <title>Emmonsia species relationships and genome sequence.</title>
        <authorList>
            <consortium name="The Broad Institute Genomics Platform"/>
            <person name="Cuomo C.A."/>
            <person name="Munoz J.F."/>
            <person name="Imamovic A."/>
            <person name="Priest M.E."/>
            <person name="Young S."/>
            <person name="Clay O.K."/>
            <person name="McEwen J.G."/>
        </authorList>
    </citation>
    <scope>NUCLEOTIDE SEQUENCE [LARGE SCALE GENOMIC DNA]</scope>
    <source>
        <strain evidence="2 3">UAMH 9510</strain>
    </source>
</reference>
<organism evidence="2 3">
    <name type="scientific">Emergomyces pasteurianus Ep9510</name>
    <dbReference type="NCBI Taxonomy" id="1447872"/>
    <lineage>
        <taxon>Eukaryota</taxon>
        <taxon>Fungi</taxon>
        <taxon>Dikarya</taxon>
        <taxon>Ascomycota</taxon>
        <taxon>Pezizomycotina</taxon>
        <taxon>Eurotiomycetes</taxon>
        <taxon>Eurotiomycetidae</taxon>
        <taxon>Onygenales</taxon>
        <taxon>Ajellomycetaceae</taxon>
        <taxon>Emergomyces</taxon>
    </lineage>
</organism>
<dbReference type="VEuPathDB" id="FungiDB:AJ78_08780"/>
<evidence type="ECO:0000313" key="3">
    <source>
        <dbReference type="Proteomes" id="UP000182235"/>
    </source>
</evidence>
<feature type="compositionally biased region" description="Basic residues" evidence="1">
    <location>
        <begin position="80"/>
        <end position="90"/>
    </location>
</feature>
<keyword evidence="3" id="KW-1185">Reference proteome</keyword>
<dbReference type="AlphaFoldDB" id="A0A1J9NZQ1"/>
<accession>A0A1J9NZQ1</accession>
<evidence type="ECO:0000313" key="2">
    <source>
        <dbReference type="EMBL" id="OJD10049.1"/>
    </source>
</evidence>